<feature type="chain" id="PRO_5012398226" evidence="2">
    <location>
        <begin position="24"/>
        <end position="130"/>
    </location>
</feature>
<dbReference type="Proteomes" id="UP000198323">
    <property type="component" value="Unassembled WGS sequence"/>
</dbReference>
<reference evidence="3 4" key="1">
    <citation type="submission" date="2016-07" db="EMBL/GenBank/DDBJ databases">
        <title>Disparate Historic Effective Population Sizes Predicted by Modern Levels of Genome Diversity for the Scaled Quail (Callipepla squamata) and the Northern Bobwhite (Colinus virginianus): Inferences from First and Second Generation Draft Genome Assemblies for Sympatric New World Quail.</title>
        <authorList>
            <person name="Oldeschulte D.L."/>
            <person name="Halley Y.A."/>
            <person name="Bhattarai E.K."/>
            <person name="Brashear W.A."/>
            <person name="Hill J."/>
            <person name="Metz R.P."/>
            <person name="Johnson C.D."/>
            <person name="Rollins D."/>
            <person name="Peterson M.J."/>
            <person name="Bickhart D.M."/>
            <person name="Decker J.E."/>
            <person name="Seabury C.M."/>
        </authorList>
    </citation>
    <scope>NUCLEOTIDE SEQUENCE [LARGE SCALE GENOMIC DNA]</scope>
    <source>
        <strain evidence="3 4">Texas</strain>
        <tissue evidence="3">Leg muscle</tissue>
    </source>
</reference>
<accession>A0A226MEY3</accession>
<protein>
    <submittedName>
        <fullName evidence="3">Uncharacterized protein</fullName>
    </submittedName>
</protein>
<organism evidence="3 4">
    <name type="scientific">Callipepla squamata</name>
    <name type="common">Scaled quail</name>
    <dbReference type="NCBI Taxonomy" id="9009"/>
    <lineage>
        <taxon>Eukaryota</taxon>
        <taxon>Metazoa</taxon>
        <taxon>Chordata</taxon>
        <taxon>Craniata</taxon>
        <taxon>Vertebrata</taxon>
        <taxon>Euteleostomi</taxon>
        <taxon>Archelosauria</taxon>
        <taxon>Archosauria</taxon>
        <taxon>Dinosauria</taxon>
        <taxon>Saurischia</taxon>
        <taxon>Theropoda</taxon>
        <taxon>Coelurosauria</taxon>
        <taxon>Aves</taxon>
        <taxon>Neognathae</taxon>
        <taxon>Galloanserae</taxon>
        <taxon>Galliformes</taxon>
        <taxon>Odontophoridae</taxon>
        <taxon>Callipepla</taxon>
    </lineage>
</organism>
<evidence type="ECO:0000313" key="3">
    <source>
        <dbReference type="EMBL" id="OXB53856.1"/>
    </source>
</evidence>
<keyword evidence="2" id="KW-0732">Signal</keyword>
<dbReference type="AlphaFoldDB" id="A0A226MEY3"/>
<evidence type="ECO:0000313" key="4">
    <source>
        <dbReference type="Proteomes" id="UP000198323"/>
    </source>
</evidence>
<proteinExistence type="predicted"/>
<gene>
    <name evidence="3" type="ORF">ASZ78_000823</name>
</gene>
<keyword evidence="1" id="KW-0472">Membrane</keyword>
<dbReference type="EMBL" id="MCFN01001045">
    <property type="protein sequence ID" value="OXB53856.1"/>
    <property type="molecule type" value="Genomic_DNA"/>
</dbReference>
<comment type="caution">
    <text evidence="3">The sequence shown here is derived from an EMBL/GenBank/DDBJ whole genome shotgun (WGS) entry which is preliminary data.</text>
</comment>
<sequence>MVLRAVLFLIAVLTALFCPDASKLKNTFQLTGVSQRMRLEGHQGSYLDDSLKVPPHTQEGEGSNQVLQRVRRSWVMEYLGDVWSHFSENFPIVVLYIFPITVLILLFLCCLTIVKSFKTIKSNLDLTILP</sequence>
<dbReference type="OrthoDB" id="9119498at2759"/>
<name>A0A226MEY3_CALSU</name>
<feature type="signal peptide" evidence="2">
    <location>
        <begin position="1"/>
        <end position="23"/>
    </location>
</feature>
<feature type="transmembrane region" description="Helical" evidence="1">
    <location>
        <begin position="93"/>
        <end position="114"/>
    </location>
</feature>
<keyword evidence="4" id="KW-1185">Reference proteome</keyword>
<evidence type="ECO:0000256" key="2">
    <source>
        <dbReference type="SAM" id="SignalP"/>
    </source>
</evidence>
<evidence type="ECO:0000256" key="1">
    <source>
        <dbReference type="SAM" id="Phobius"/>
    </source>
</evidence>
<keyword evidence="1" id="KW-0812">Transmembrane</keyword>
<keyword evidence="1" id="KW-1133">Transmembrane helix</keyword>